<evidence type="ECO:0000313" key="7">
    <source>
        <dbReference type="Proteomes" id="UP001500713"/>
    </source>
</evidence>
<accession>A0ABN1AKZ3</accession>
<comment type="caution">
    <text evidence="6">The sequence shown here is derived from an EMBL/GenBank/DDBJ whole genome shotgun (WGS) entry which is preliminary data.</text>
</comment>
<dbReference type="Gene3D" id="1.10.357.10">
    <property type="entry name" value="Tetracycline Repressor, domain 2"/>
    <property type="match status" value="1"/>
</dbReference>
<gene>
    <name evidence="6" type="ORF">GCM10009096_21480</name>
</gene>
<feature type="DNA-binding region" description="H-T-H motif" evidence="4">
    <location>
        <begin position="35"/>
        <end position="54"/>
    </location>
</feature>
<dbReference type="InterPro" id="IPR009057">
    <property type="entry name" value="Homeodomain-like_sf"/>
</dbReference>
<dbReference type="PANTHER" id="PTHR30055:SF234">
    <property type="entry name" value="HTH-TYPE TRANSCRIPTIONAL REGULATOR BETI"/>
    <property type="match status" value="1"/>
</dbReference>
<evidence type="ECO:0000256" key="3">
    <source>
        <dbReference type="ARBA" id="ARBA00023163"/>
    </source>
</evidence>
<dbReference type="PROSITE" id="PS50977">
    <property type="entry name" value="HTH_TETR_2"/>
    <property type="match status" value="1"/>
</dbReference>
<proteinExistence type="predicted"/>
<dbReference type="InterPro" id="IPR050109">
    <property type="entry name" value="HTH-type_TetR-like_transc_reg"/>
</dbReference>
<evidence type="ECO:0000313" key="6">
    <source>
        <dbReference type="EMBL" id="GAA0479165.1"/>
    </source>
</evidence>
<organism evidence="6 7">
    <name type="scientific">Parasphingorhabdus litoris</name>
    <dbReference type="NCBI Taxonomy" id="394733"/>
    <lineage>
        <taxon>Bacteria</taxon>
        <taxon>Pseudomonadati</taxon>
        <taxon>Pseudomonadota</taxon>
        <taxon>Alphaproteobacteria</taxon>
        <taxon>Sphingomonadales</taxon>
        <taxon>Sphingomonadaceae</taxon>
        <taxon>Parasphingorhabdus</taxon>
    </lineage>
</organism>
<reference evidence="6 7" key="1">
    <citation type="journal article" date="2019" name="Int. J. Syst. Evol. Microbiol.">
        <title>The Global Catalogue of Microorganisms (GCM) 10K type strain sequencing project: providing services to taxonomists for standard genome sequencing and annotation.</title>
        <authorList>
            <consortium name="The Broad Institute Genomics Platform"/>
            <consortium name="The Broad Institute Genome Sequencing Center for Infectious Disease"/>
            <person name="Wu L."/>
            <person name="Ma J."/>
        </authorList>
    </citation>
    <scope>NUCLEOTIDE SEQUENCE [LARGE SCALE GENOMIC DNA]</scope>
    <source>
        <strain evidence="6 7">JCM 14162</strain>
    </source>
</reference>
<sequence length="200" mass="22045">MKMAIARRSKGEERREAIEAAARRMLLDEGYTGISLRQIATKLGISVGNLQYYFPTKDDLVESVIIGETQKPIDMLGEITWDPNNTTKSIRQAVGSLMQYYASEAGRFYAIMESLALYDARYVKLKADGYAHVLSHIEKLISLVAPELPAGRASGLARVLVALIDGASLQVQFARGDDGSVRSLIVDVSAAIEHLLENWE</sequence>
<keyword evidence="3" id="KW-0804">Transcription</keyword>
<name>A0ABN1AKZ3_9SPHN</name>
<evidence type="ECO:0000256" key="4">
    <source>
        <dbReference type="PROSITE-ProRule" id="PRU00335"/>
    </source>
</evidence>
<protein>
    <recommendedName>
        <fullName evidence="5">HTH tetR-type domain-containing protein</fullName>
    </recommendedName>
</protein>
<evidence type="ECO:0000259" key="5">
    <source>
        <dbReference type="PROSITE" id="PS50977"/>
    </source>
</evidence>
<feature type="domain" description="HTH tetR-type" evidence="5">
    <location>
        <begin position="12"/>
        <end position="72"/>
    </location>
</feature>
<keyword evidence="1" id="KW-0805">Transcription regulation</keyword>
<keyword evidence="2 4" id="KW-0238">DNA-binding</keyword>
<evidence type="ECO:0000256" key="2">
    <source>
        <dbReference type="ARBA" id="ARBA00023125"/>
    </source>
</evidence>
<dbReference type="RefSeq" id="WP_229954535.1">
    <property type="nucleotide sequence ID" value="NZ_BAAAEM010000002.1"/>
</dbReference>
<keyword evidence="7" id="KW-1185">Reference proteome</keyword>
<evidence type="ECO:0000256" key="1">
    <source>
        <dbReference type="ARBA" id="ARBA00023015"/>
    </source>
</evidence>
<dbReference type="InterPro" id="IPR001647">
    <property type="entry name" value="HTH_TetR"/>
</dbReference>
<dbReference type="PRINTS" id="PR00455">
    <property type="entry name" value="HTHTETR"/>
</dbReference>
<dbReference type="EMBL" id="BAAAEM010000002">
    <property type="protein sequence ID" value="GAA0479165.1"/>
    <property type="molecule type" value="Genomic_DNA"/>
</dbReference>
<dbReference type="Proteomes" id="UP001500713">
    <property type="component" value="Unassembled WGS sequence"/>
</dbReference>
<dbReference type="SUPFAM" id="SSF46689">
    <property type="entry name" value="Homeodomain-like"/>
    <property type="match status" value="1"/>
</dbReference>
<dbReference type="Pfam" id="PF00440">
    <property type="entry name" value="TetR_N"/>
    <property type="match status" value="1"/>
</dbReference>
<dbReference type="PANTHER" id="PTHR30055">
    <property type="entry name" value="HTH-TYPE TRANSCRIPTIONAL REGULATOR RUTR"/>
    <property type="match status" value="1"/>
</dbReference>